<evidence type="ECO:0000313" key="1">
    <source>
        <dbReference type="EMBL" id="KAJ7305655.1"/>
    </source>
</evidence>
<dbReference type="Proteomes" id="UP001218218">
    <property type="component" value="Unassembled WGS sequence"/>
</dbReference>
<evidence type="ECO:0000313" key="2">
    <source>
        <dbReference type="Proteomes" id="UP001218218"/>
    </source>
</evidence>
<dbReference type="EMBL" id="JARIHO010000095">
    <property type="protein sequence ID" value="KAJ7305655.1"/>
    <property type="molecule type" value="Genomic_DNA"/>
</dbReference>
<name>A0AAD6Z434_9AGAR</name>
<reference evidence="1" key="1">
    <citation type="submission" date="2023-03" db="EMBL/GenBank/DDBJ databases">
        <title>Massive genome expansion in bonnet fungi (Mycena s.s.) driven by repeated elements and novel gene families across ecological guilds.</title>
        <authorList>
            <consortium name="Lawrence Berkeley National Laboratory"/>
            <person name="Harder C.B."/>
            <person name="Miyauchi S."/>
            <person name="Viragh M."/>
            <person name="Kuo A."/>
            <person name="Thoen E."/>
            <person name="Andreopoulos B."/>
            <person name="Lu D."/>
            <person name="Skrede I."/>
            <person name="Drula E."/>
            <person name="Henrissat B."/>
            <person name="Morin E."/>
            <person name="Kohler A."/>
            <person name="Barry K."/>
            <person name="LaButti K."/>
            <person name="Morin E."/>
            <person name="Salamov A."/>
            <person name="Lipzen A."/>
            <person name="Mereny Z."/>
            <person name="Hegedus B."/>
            <person name="Baldrian P."/>
            <person name="Stursova M."/>
            <person name="Weitz H."/>
            <person name="Taylor A."/>
            <person name="Grigoriev I.V."/>
            <person name="Nagy L.G."/>
            <person name="Martin F."/>
            <person name="Kauserud H."/>
        </authorList>
    </citation>
    <scope>NUCLEOTIDE SEQUENCE</scope>
    <source>
        <strain evidence="1">CBHHK002</strain>
    </source>
</reference>
<comment type="caution">
    <text evidence="1">The sequence shown here is derived from an EMBL/GenBank/DDBJ whole genome shotgun (WGS) entry which is preliminary data.</text>
</comment>
<gene>
    <name evidence="1" type="ORF">DFH08DRAFT_824957</name>
</gene>
<organism evidence="1 2">
    <name type="scientific">Mycena albidolilacea</name>
    <dbReference type="NCBI Taxonomy" id="1033008"/>
    <lineage>
        <taxon>Eukaryota</taxon>
        <taxon>Fungi</taxon>
        <taxon>Dikarya</taxon>
        <taxon>Basidiomycota</taxon>
        <taxon>Agaricomycotina</taxon>
        <taxon>Agaricomycetes</taxon>
        <taxon>Agaricomycetidae</taxon>
        <taxon>Agaricales</taxon>
        <taxon>Marasmiineae</taxon>
        <taxon>Mycenaceae</taxon>
        <taxon>Mycena</taxon>
    </lineage>
</organism>
<sequence length="115" mass="12876">MTLVWFGFNKPQFWFAGFLVSNQTKHITRLSSMRRTWVELNTTETGERHVQPVSNELAKIAWGSVRCSAAPFVQQILYGGCICEDDDGILAYRVVERVGRVGISAAVADILQSVK</sequence>
<proteinExistence type="predicted"/>
<keyword evidence="2" id="KW-1185">Reference proteome</keyword>
<accession>A0AAD6Z434</accession>
<dbReference type="AlphaFoldDB" id="A0AAD6Z434"/>
<protein>
    <submittedName>
        <fullName evidence="1">Uncharacterized protein</fullName>
    </submittedName>
</protein>